<evidence type="ECO:0000256" key="8">
    <source>
        <dbReference type="ARBA" id="ARBA00023158"/>
    </source>
</evidence>
<gene>
    <name evidence="13" type="primary">putative Protein argonaute-3</name>
    <name evidence="13" type="ORF">CLUMA_CG014229</name>
</gene>
<dbReference type="GO" id="GO:2000036">
    <property type="term" value="P:regulation of stem cell population maintenance"/>
    <property type="evidence" value="ECO:0007669"/>
    <property type="project" value="UniProtKB-ARBA"/>
</dbReference>
<evidence type="ECO:0000256" key="3">
    <source>
        <dbReference type="ARBA" id="ARBA00022473"/>
    </source>
</evidence>
<dbReference type="GO" id="GO:0141009">
    <property type="term" value="P:transposable element silencing by piRNA-mediated mRNA destabilization"/>
    <property type="evidence" value="ECO:0007669"/>
    <property type="project" value="UniProtKB-ARBA"/>
</dbReference>
<dbReference type="GO" id="GO:0043186">
    <property type="term" value="C:P granule"/>
    <property type="evidence" value="ECO:0007669"/>
    <property type="project" value="UniProtKB-ARBA"/>
</dbReference>
<keyword evidence="6" id="KW-0694">RNA-binding</keyword>
<dbReference type="Gene3D" id="3.40.50.2300">
    <property type="match status" value="1"/>
</dbReference>
<keyword evidence="5" id="KW-0221">Differentiation</keyword>
<dbReference type="Pfam" id="PF04153">
    <property type="entry name" value="NOT2_3_5_C"/>
    <property type="match status" value="1"/>
</dbReference>
<protein>
    <submittedName>
        <fullName evidence="13">CLUMA_CG014229, isoform A</fullName>
    </submittedName>
</protein>
<proteinExistence type="inferred from homology"/>
<dbReference type="GO" id="GO:0048477">
    <property type="term" value="P:oogenesis"/>
    <property type="evidence" value="ECO:0007669"/>
    <property type="project" value="UniProtKB-KW"/>
</dbReference>
<accession>A0A1J1IPY0</accession>
<dbReference type="Pfam" id="PF02171">
    <property type="entry name" value="Piwi"/>
    <property type="match status" value="1"/>
</dbReference>
<dbReference type="InterPro" id="IPR036085">
    <property type="entry name" value="PAZ_dom_sf"/>
</dbReference>
<dbReference type="GO" id="GO:0140965">
    <property type="term" value="P:secondary piRNA processing"/>
    <property type="evidence" value="ECO:0007669"/>
    <property type="project" value="UniProtKB-ARBA"/>
</dbReference>
<organism evidence="13 14">
    <name type="scientific">Clunio marinus</name>
    <dbReference type="NCBI Taxonomy" id="568069"/>
    <lineage>
        <taxon>Eukaryota</taxon>
        <taxon>Metazoa</taxon>
        <taxon>Ecdysozoa</taxon>
        <taxon>Arthropoda</taxon>
        <taxon>Hexapoda</taxon>
        <taxon>Insecta</taxon>
        <taxon>Pterygota</taxon>
        <taxon>Neoptera</taxon>
        <taxon>Endopterygota</taxon>
        <taxon>Diptera</taxon>
        <taxon>Nematocera</taxon>
        <taxon>Chironomoidea</taxon>
        <taxon>Chironomidae</taxon>
        <taxon>Clunio</taxon>
    </lineage>
</organism>
<dbReference type="InterPro" id="IPR012337">
    <property type="entry name" value="RNaseH-like_sf"/>
</dbReference>
<comment type="similarity">
    <text evidence="9">Belongs to the argonaute family. Piwi subfamily.</text>
</comment>
<evidence type="ECO:0000256" key="6">
    <source>
        <dbReference type="ARBA" id="ARBA00022884"/>
    </source>
</evidence>
<keyword evidence="4" id="KW-0963">Cytoplasm</keyword>
<keyword evidence="7" id="KW-0896">Oogenesis</keyword>
<dbReference type="EMBL" id="CVRI01000055">
    <property type="protein sequence ID" value="CRL01596.1"/>
    <property type="molecule type" value="Genomic_DNA"/>
</dbReference>
<evidence type="ECO:0000259" key="12">
    <source>
        <dbReference type="PROSITE" id="PS50822"/>
    </source>
</evidence>
<dbReference type="InterPro" id="IPR007282">
    <property type="entry name" value="NOT2/3/5_C"/>
</dbReference>
<dbReference type="CDD" id="cd02845">
    <property type="entry name" value="PAZ_piwi_like"/>
    <property type="match status" value="1"/>
</dbReference>
<dbReference type="GO" id="GO:0048471">
    <property type="term" value="C:perinuclear region of cytoplasm"/>
    <property type="evidence" value="ECO:0007669"/>
    <property type="project" value="UniProtKB-SubCell"/>
</dbReference>
<dbReference type="SMART" id="SM00949">
    <property type="entry name" value="PAZ"/>
    <property type="match status" value="1"/>
</dbReference>
<dbReference type="PROSITE" id="PS50821">
    <property type="entry name" value="PAZ"/>
    <property type="match status" value="1"/>
</dbReference>
<feature type="domain" description="Piwi" evidence="12">
    <location>
        <begin position="1107"/>
        <end position="1403"/>
    </location>
</feature>
<dbReference type="GO" id="GO:0003723">
    <property type="term" value="F:RNA binding"/>
    <property type="evidence" value="ECO:0007669"/>
    <property type="project" value="UniProtKB-KW"/>
</dbReference>
<feature type="compositionally biased region" description="Basic and acidic residues" evidence="10">
    <location>
        <begin position="536"/>
        <end position="547"/>
    </location>
</feature>
<feature type="region of interest" description="Disordered" evidence="10">
    <location>
        <begin position="304"/>
        <end position="334"/>
    </location>
</feature>
<dbReference type="FunFam" id="3.30.420.10:FF:000014">
    <property type="entry name" value="Piwi-like RNA-mediated gene silencing 1"/>
    <property type="match status" value="1"/>
</dbReference>
<evidence type="ECO:0000256" key="10">
    <source>
        <dbReference type="SAM" id="MobiDB-lite"/>
    </source>
</evidence>
<dbReference type="InterPro" id="IPR036397">
    <property type="entry name" value="RNaseH_sf"/>
</dbReference>
<reference evidence="13 14" key="1">
    <citation type="submission" date="2015-04" db="EMBL/GenBank/DDBJ databases">
        <authorList>
            <person name="Syromyatnikov M.Y."/>
            <person name="Popov V.N."/>
        </authorList>
    </citation>
    <scope>NUCLEOTIDE SEQUENCE [LARGE SCALE GENOMIC DNA]</scope>
</reference>
<evidence type="ECO:0000256" key="7">
    <source>
        <dbReference type="ARBA" id="ARBA00022943"/>
    </source>
</evidence>
<dbReference type="InterPro" id="IPR003165">
    <property type="entry name" value="Piwi"/>
</dbReference>
<dbReference type="CDD" id="cd04658">
    <property type="entry name" value="Piwi_piwi-like_Euk"/>
    <property type="match status" value="1"/>
</dbReference>
<comment type="subcellular location">
    <subcellularLocation>
        <location evidence="1">Cytoplasm</location>
        <location evidence="1">Cytoplasmic ribonucleoprotein granule</location>
    </subcellularLocation>
    <subcellularLocation>
        <location evidence="2">Cytoplasm</location>
        <location evidence="2">Perinuclear region</location>
    </subcellularLocation>
</comment>
<dbReference type="Gene3D" id="3.30.420.10">
    <property type="entry name" value="Ribonuclease H-like superfamily/Ribonuclease H"/>
    <property type="match status" value="1"/>
</dbReference>
<feature type="compositionally biased region" description="Polar residues" evidence="10">
    <location>
        <begin position="324"/>
        <end position="334"/>
    </location>
</feature>
<evidence type="ECO:0000313" key="13">
    <source>
        <dbReference type="EMBL" id="CRL01596.1"/>
    </source>
</evidence>
<dbReference type="Gene3D" id="2.30.30.1020">
    <property type="entry name" value="CCR4-NOT complex subunit 2/3/5, C-terminal domain"/>
    <property type="match status" value="1"/>
</dbReference>
<name>A0A1J1IPY0_9DIPT</name>
<dbReference type="Pfam" id="PF23278">
    <property type="entry name" value="Piwi_N"/>
    <property type="match status" value="1"/>
</dbReference>
<dbReference type="InterPro" id="IPR038635">
    <property type="entry name" value="CCR4-NOT_su2/3/5_C_sf"/>
</dbReference>
<evidence type="ECO:0000313" key="14">
    <source>
        <dbReference type="Proteomes" id="UP000183832"/>
    </source>
</evidence>
<dbReference type="PROSITE" id="PS50822">
    <property type="entry name" value="PIWI"/>
    <property type="match status" value="1"/>
</dbReference>
<dbReference type="InterPro" id="IPR003100">
    <property type="entry name" value="PAZ_dom"/>
</dbReference>
<keyword evidence="8" id="KW-0943">RNA-mediated gene silencing</keyword>
<dbReference type="Pfam" id="PF02170">
    <property type="entry name" value="PAZ"/>
    <property type="match status" value="1"/>
</dbReference>
<dbReference type="GO" id="GO:0006355">
    <property type="term" value="P:regulation of DNA-templated transcription"/>
    <property type="evidence" value="ECO:0007669"/>
    <property type="project" value="InterPro"/>
</dbReference>
<dbReference type="GO" id="GO:0016891">
    <property type="term" value="F:RNA endonuclease activity producing 5'-phosphomonoesters, hydrolytic mechanism"/>
    <property type="evidence" value="ECO:0007669"/>
    <property type="project" value="UniProtKB-ARBA"/>
</dbReference>
<sequence length="1417" mass="158236">MANLNFQQPPRISSASLSRSTNSGFTTNSISGNVTPTSSLMFQSSQQPVNNSNYVTSSGQQQQQQQQQNQQQSQQQLSPNRAGQMTAIGGNIVAPPMGTRRMYNPSLQQRDDFNTRRMAGSLAGGSMNMGSFMPSARYGSQSGGINNFFASSSDTPPTPFDMSEFPSLTNARQNDQHSNVLQAPGSKPYVGMVKQPTSEQTEFQMSSEDFPALPGTSDNLAGVVGSGSSAIVGNQSHQSSVSVSSLVSSNNVIGSGGPGHHHHHQMSSLGAMMNADGTNMMDNKNSIGSNLCMDMMQSETVVGHQSVSGGGHHHLPSEKAKRGVQTSPNGLVTNIPPTMVNNQFGMIGLLTFIRAAESDPNLVSLAMGQDLTALGLNLNSMENLYQSFGGPFSDGPARPQDIDYPVPSEYLINVSIRDKLAPLSKMKHYKDDLLFFLFYTNCGDVMQLAAANELYQRDWRYHIEEKVWIMRVPGNTHYDKNGSIERGTYYYFDAQNWRRVPKEFQLDGQKLDTKPPIAITKMAGRGLSFKSLKKSTTTDETKSELASETHSSTQSTPIPMIKSAGRGLGLAFPSIKKHVEETESTATPSVVSSVGPITMPLATKTSKIPEREESLGSSEAKLKGAVPKMSSPTPQTILISKATCLSPTSQEPVIKRGEKGTPYTSMTNSIMLHCDPDKGVFEYEVRFNPAVDNISFRSKYIAQHKDVLGNARTFDGVILFLPHQLPNQVTRLISKNIVEGPEIAIEIIFKRKKKLGDCIQLYNILFEKIFKVLNYLRVGRKSFDPTSPKLIPQHKLEIWPGYVKAVSEQEGGLMLELDVSHRVLATRTVLDTITEAFQAGRNQFQDNVKKMLIGKIVLTRYNNKTYRIDDIIFDKSPKSTFTRGDNEISYIKYYKQQYNIDIQDMNQCLLISRKEIRVAGERDKREYMFLLIPELCYMTGLSDEMRQNYMVMKDLATYTKLTPLQRVKSFRQFILNVNNTPAAKEILSIWGLSLDSDPLTLTARLLNEEKIIFGRGREFGAGNYADFSRHATTNEVLSPISIQNWLLTFTERDKVTADNFESMIMKICGPTGIHVAKPRRLSLPNDRTDTYINEIRKALNNNQTIQIVVVIFPSLREDRYAAVKRVLCSDIPTPSQVINSKTLRNEGKNRSIVQKILLQMNCKLGGTLWSIKIPLQNTMICGVDTYHSAGQNGITVGGFVASLNPEFTRWYSRPTIQGKREELVNGLTASMEAALTAYKGMNRTFPERVIIYRDGVGDGQLDFVKQYEIMQFRNAFKRIESNYNPLLTFVVVQKRINTKFFKVVEERNGNNFVNPPPGSVLDQIVTSRYLYDFYLVSQHVREGTTTPSHYIVLVDDGNFSPDILQRLTYKLCYLYYNWPGTVRVPAPCQYAHKLADLIGLSVKVVADEKLADKLYFL</sequence>
<dbReference type="Gene3D" id="2.170.260.10">
    <property type="entry name" value="paz domain"/>
    <property type="match status" value="1"/>
</dbReference>
<feature type="compositionally biased region" description="Low complexity" evidence="10">
    <location>
        <begin position="60"/>
        <end position="76"/>
    </location>
</feature>
<dbReference type="SMART" id="SM00950">
    <property type="entry name" value="Piwi"/>
    <property type="match status" value="1"/>
</dbReference>
<dbReference type="OrthoDB" id="445936at2759"/>
<evidence type="ECO:0000256" key="9">
    <source>
        <dbReference type="ARBA" id="ARBA00038291"/>
    </source>
</evidence>
<dbReference type="PANTHER" id="PTHR22891">
    <property type="entry name" value="EUKARYOTIC TRANSLATION INITIATION FACTOR 2C"/>
    <property type="match status" value="1"/>
</dbReference>
<feature type="compositionally biased region" description="Polar residues" evidence="10">
    <location>
        <begin position="1"/>
        <end position="59"/>
    </location>
</feature>
<feature type="region of interest" description="Disordered" evidence="10">
    <location>
        <begin position="1"/>
        <end position="81"/>
    </location>
</feature>
<dbReference type="STRING" id="568069.A0A1J1IPY0"/>
<dbReference type="SUPFAM" id="SSF53098">
    <property type="entry name" value="Ribonuclease H-like"/>
    <property type="match status" value="1"/>
</dbReference>
<feature type="region of interest" description="Disordered" evidence="10">
    <location>
        <begin position="531"/>
        <end position="560"/>
    </location>
</feature>
<dbReference type="Proteomes" id="UP000183832">
    <property type="component" value="Unassembled WGS sequence"/>
</dbReference>
<evidence type="ECO:0000256" key="4">
    <source>
        <dbReference type="ARBA" id="ARBA00022490"/>
    </source>
</evidence>
<dbReference type="SUPFAM" id="SSF101690">
    <property type="entry name" value="PAZ domain"/>
    <property type="match status" value="1"/>
</dbReference>
<evidence type="ECO:0000256" key="1">
    <source>
        <dbReference type="ARBA" id="ARBA00004331"/>
    </source>
</evidence>
<evidence type="ECO:0000256" key="5">
    <source>
        <dbReference type="ARBA" id="ARBA00022782"/>
    </source>
</evidence>
<keyword evidence="3" id="KW-0217">Developmental protein</keyword>
<feature type="compositionally biased region" description="Polar residues" evidence="10">
    <location>
        <begin position="548"/>
        <end position="557"/>
    </location>
</feature>
<dbReference type="FunFam" id="2.170.260.10:FF:000003">
    <property type="entry name" value="Piwi-like RNA-mediated gene silencing 2"/>
    <property type="match status" value="1"/>
</dbReference>
<evidence type="ECO:0000259" key="11">
    <source>
        <dbReference type="PROSITE" id="PS50821"/>
    </source>
</evidence>
<evidence type="ECO:0000256" key="2">
    <source>
        <dbReference type="ARBA" id="ARBA00004556"/>
    </source>
</evidence>
<feature type="domain" description="PAZ" evidence="11">
    <location>
        <begin position="828"/>
        <end position="940"/>
    </location>
</feature>
<dbReference type="FunFam" id="2.30.30.1020:FF:000005">
    <property type="entry name" value="Regena, isoform C"/>
    <property type="match status" value="1"/>
</dbReference>
<keyword evidence="14" id="KW-1185">Reference proteome</keyword>